<keyword evidence="3" id="KW-0677">Repeat</keyword>
<dbReference type="GO" id="GO:0005634">
    <property type="term" value="C:nucleus"/>
    <property type="evidence" value="ECO:0007669"/>
    <property type="project" value="InterPro"/>
</dbReference>
<keyword evidence="2" id="KW-0479">Metal-binding</keyword>
<dbReference type="InterPro" id="IPR000967">
    <property type="entry name" value="Znf_NFX1"/>
</dbReference>
<proteinExistence type="inferred from homology"/>
<dbReference type="SUPFAM" id="SSF57850">
    <property type="entry name" value="RING/U-box"/>
    <property type="match status" value="1"/>
</dbReference>
<keyword evidence="4 6" id="KW-0863">Zinc-finger</keyword>
<keyword evidence="10" id="KW-1185">Reference proteome</keyword>
<feature type="compositionally biased region" description="Low complexity" evidence="7">
    <location>
        <begin position="1"/>
        <end position="33"/>
    </location>
</feature>
<feature type="domain" description="RING-type" evidence="8">
    <location>
        <begin position="109"/>
        <end position="160"/>
    </location>
</feature>
<organism evidence="9 10">
    <name type="scientific">Eleusine coracana subsp. coracana</name>
    <dbReference type="NCBI Taxonomy" id="191504"/>
    <lineage>
        <taxon>Eukaryota</taxon>
        <taxon>Viridiplantae</taxon>
        <taxon>Streptophyta</taxon>
        <taxon>Embryophyta</taxon>
        <taxon>Tracheophyta</taxon>
        <taxon>Spermatophyta</taxon>
        <taxon>Magnoliopsida</taxon>
        <taxon>Liliopsida</taxon>
        <taxon>Poales</taxon>
        <taxon>Poaceae</taxon>
        <taxon>PACMAD clade</taxon>
        <taxon>Chloridoideae</taxon>
        <taxon>Cynodonteae</taxon>
        <taxon>Eleusininae</taxon>
        <taxon>Eleusine</taxon>
    </lineage>
</organism>
<name>A0AAV5FRC3_ELECO</name>
<dbReference type="GO" id="GO:0000977">
    <property type="term" value="F:RNA polymerase II transcription regulatory region sequence-specific DNA binding"/>
    <property type="evidence" value="ECO:0007669"/>
    <property type="project" value="TreeGrafter"/>
</dbReference>
<feature type="region of interest" description="Disordered" evidence="7">
    <location>
        <begin position="1"/>
        <end position="65"/>
    </location>
</feature>
<evidence type="ECO:0000256" key="7">
    <source>
        <dbReference type="SAM" id="MobiDB-lite"/>
    </source>
</evidence>
<dbReference type="PANTHER" id="PTHR12360">
    <property type="entry name" value="NUCLEAR TRANSCRIPTION FACTOR, X-BOX BINDING 1 NFX1"/>
    <property type="match status" value="1"/>
</dbReference>
<dbReference type="EMBL" id="BQKI01000095">
    <property type="protein sequence ID" value="GJN37414.1"/>
    <property type="molecule type" value="Genomic_DNA"/>
</dbReference>
<dbReference type="Proteomes" id="UP001054889">
    <property type="component" value="Unassembled WGS sequence"/>
</dbReference>
<evidence type="ECO:0000259" key="8">
    <source>
        <dbReference type="PROSITE" id="PS50089"/>
    </source>
</evidence>
<comment type="similarity">
    <text evidence="1">Belongs to the NFX1 family.</text>
</comment>
<keyword evidence="5" id="KW-0862">Zinc</keyword>
<accession>A0AAV5FRC3</accession>
<reference evidence="9" key="1">
    <citation type="journal article" date="2018" name="DNA Res.">
        <title>Multiple hybrid de novo genome assembly of finger millet, an orphan allotetraploid crop.</title>
        <authorList>
            <person name="Hatakeyama M."/>
            <person name="Aluri S."/>
            <person name="Balachadran M.T."/>
            <person name="Sivarajan S.R."/>
            <person name="Patrignani A."/>
            <person name="Gruter S."/>
            <person name="Poveda L."/>
            <person name="Shimizu-Inatsugi R."/>
            <person name="Baeten J."/>
            <person name="Francoijs K.J."/>
            <person name="Nataraja K.N."/>
            <person name="Reddy Y.A.N."/>
            <person name="Phadnis S."/>
            <person name="Ravikumar R.L."/>
            <person name="Schlapbach R."/>
            <person name="Sreeman S.M."/>
            <person name="Shimizu K.K."/>
        </authorList>
    </citation>
    <scope>NUCLEOTIDE SEQUENCE</scope>
</reference>
<evidence type="ECO:0000313" key="9">
    <source>
        <dbReference type="EMBL" id="GJN37414.1"/>
    </source>
</evidence>
<dbReference type="InterPro" id="IPR034078">
    <property type="entry name" value="NFX1_fam"/>
</dbReference>
<dbReference type="InterPro" id="IPR001841">
    <property type="entry name" value="Znf_RING"/>
</dbReference>
<comment type="caution">
    <text evidence="9">The sequence shown here is derived from an EMBL/GenBank/DDBJ whole genome shotgun (WGS) entry which is preliminary data.</text>
</comment>
<reference evidence="9" key="2">
    <citation type="submission" date="2021-12" db="EMBL/GenBank/DDBJ databases">
        <title>Resequencing data analysis of finger millet.</title>
        <authorList>
            <person name="Hatakeyama M."/>
            <person name="Aluri S."/>
            <person name="Balachadran M.T."/>
            <person name="Sivarajan S.R."/>
            <person name="Poveda L."/>
            <person name="Shimizu-Inatsugi R."/>
            <person name="Schlapbach R."/>
            <person name="Sreeman S.M."/>
            <person name="Shimizu K.K."/>
        </authorList>
    </citation>
    <scope>NUCLEOTIDE SEQUENCE</scope>
</reference>
<dbReference type="GO" id="GO:0008270">
    <property type="term" value="F:zinc ion binding"/>
    <property type="evidence" value="ECO:0007669"/>
    <property type="project" value="UniProtKB-KW"/>
</dbReference>
<evidence type="ECO:0000256" key="2">
    <source>
        <dbReference type="ARBA" id="ARBA00022723"/>
    </source>
</evidence>
<evidence type="ECO:0000256" key="1">
    <source>
        <dbReference type="ARBA" id="ARBA00007269"/>
    </source>
</evidence>
<evidence type="ECO:0000313" key="10">
    <source>
        <dbReference type="Proteomes" id="UP001054889"/>
    </source>
</evidence>
<dbReference type="SMART" id="SM00438">
    <property type="entry name" value="ZnF_NFX"/>
    <property type="match status" value="2"/>
</dbReference>
<dbReference type="GO" id="GO:0000981">
    <property type="term" value="F:DNA-binding transcription factor activity, RNA polymerase II-specific"/>
    <property type="evidence" value="ECO:0007669"/>
    <property type="project" value="TreeGrafter"/>
</dbReference>
<dbReference type="PROSITE" id="PS50089">
    <property type="entry name" value="ZF_RING_2"/>
    <property type="match status" value="1"/>
</dbReference>
<feature type="compositionally biased region" description="Pro residues" evidence="7">
    <location>
        <begin position="34"/>
        <end position="44"/>
    </location>
</feature>
<evidence type="ECO:0000256" key="4">
    <source>
        <dbReference type="ARBA" id="ARBA00022771"/>
    </source>
</evidence>
<sequence>MPFSYAAAAASAAGSSSRKTNRSATPASSATARPSPPVSAPPVTKPTVVSDSDPSSYSSSSGDETDLTGCDSATASVVSAYLSVAGEGADLSKVGIFLSSAARRRSPPCLICFDPIRLSDPVWSCSSSCFAILHLPCIQSWAHQSATAAPSPTWGCPKCRFPYPKSQTPTSYLCFCSKTLDPTPDPWILPHSCGDVCGRRLNANPDSGCEHTCLLLCHPGPCPPCPAVVPNAPLICITLLQVPCGTEKNQKPPKCSKKCNIARLCRHKLECRPHKCHYGACPPCRLTCGEELSCGHKCKERSLF</sequence>
<feature type="compositionally biased region" description="Low complexity" evidence="7">
    <location>
        <begin position="45"/>
        <end position="62"/>
    </location>
</feature>
<dbReference type="PANTHER" id="PTHR12360:SF1">
    <property type="entry name" value="NF-X1-TYPE ZINC FINGER PROTEIN NFXL1"/>
    <property type="match status" value="1"/>
</dbReference>
<protein>
    <recommendedName>
        <fullName evidence="8">RING-type domain-containing protein</fullName>
    </recommendedName>
</protein>
<gene>
    <name evidence="9" type="primary">gb26367</name>
    <name evidence="9" type="ORF">PR202_gb26367</name>
</gene>
<evidence type="ECO:0000256" key="5">
    <source>
        <dbReference type="ARBA" id="ARBA00022833"/>
    </source>
</evidence>
<dbReference type="AlphaFoldDB" id="A0AAV5FRC3"/>
<evidence type="ECO:0000256" key="3">
    <source>
        <dbReference type="ARBA" id="ARBA00022737"/>
    </source>
</evidence>
<evidence type="ECO:0000256" key="6">
    <source>
        <dbReference type="PROSITE-ProRule" id="PRU00175"/>
    </source>
</evidence>